<evidence type="ECO:0000259" key="2">
    <source>
        <dbReference type="Pfam" id="PF02538"/>
    </source>
</evidence>
<dbReference type="GO" id="GO:0047423">
    <property type="term" value="F:N-methylhydantoinase (ATP-hydrolyzing) activity"/>
    <property type="evidence" value="ECO:0007669"/>
    <property type="project" value="UniProtKB-EC"/>
</dbReference>
<protein>
    <submittedName>
        <fullName evidence="3">N-methylhydantoinase B</fullName>
        <ecNumber evidence="3">3.5.2.14</ecNumber>
    </submittedName>
</protein>
<gene>
    <name evidence="3" type="ORF">BDZ31_001671</name>
</gene>
<evidence type="ECO:0000313" key="4">
    <source>
        <dbReference type="Proteomes" id="UP000585272"/>
    </source>
</evidence>
<keyword evidence="3" id="KW-0378">Hydrolase</keyword>
<dbReference type="Pfam" id="PF02538">
    <property type="entry name" value="Hydantoinase_B"/>
    <property type="match status" value="1"/>
</dbReference>
<dbReference type="InterPro" id="IPR045079">
    <property type="entry name" value="Oxoprolinase-like"/>
</dbReference>
<dbReference type="EC" id="3.5.2.14" evidence="3"/>
<dbReference type="AlphaFoldDB" id="A0A840IDI5"/>
<name>A0A840IDI5_9ACTN</name>
<comment type="caution">
    <text evidence="3">The sequence shown here is derived from an EMBL/GenBank/DDBJ whole genome shotgun (WGS) entry which is preliminary data.</text>
</comment>
<dbReference type="PANTHER" id="PTHR11365:SF23">
    <property type="entry name" value="HYPOTHETICAL 5-OXOPROLINASE (EUROFUNG)-RELATED"/>
    <property type="match status" value="1"/>
</dbReference>
<dbReference type="InterPro" id="IPR003692">
    <property type="entry name" value="Hydantoinase_B"/>
</dbReference>
<dbReference type="GO" id="GO:0006749">
    <property type="term" value="P:glutathione metabolic process"/>
    <property type="evidence" value="ECO:0007669"/>
    <property type="project" value="TreeGrafter"/>
</dbReference>
<feature type="region of interest" description="Disordered" evidence="1">
    <location>
        <begin position="494"/>
        <end position="513"/>
    </location>
</feature>
<reference evidence="3 4" key="1">
    <citation type="submission" date="2020-08" db="EMBL/GenBank/DDBJ databases">
        <title>Genomic Encyclopedia of Archaeal and Bacterial Type Strains, Phase II (KMG-II): from individual species to whole genera.</title>
        <authorList>
            <person name="Goeker M."/>
        </authorList>
    </citation>
    <scope>NUCLEOTIDE SEQUENCE [LARGE SCALE GENOMIC DNA]</scope>
    <source>
        <strain evidence="3 4">DSM 23288</strain>
    </source>
</reference>
<dbReference type="PANTHER" id="PTHR11365">
    <property type="entry name" value="5-OXOPROLINASE RELATED"/>
    <property type="match status" value="1"/>
</dbReference>
<evidence type="ECO:0000313" key="3">
    <source>
        <dbReference type="EMBL" id="MBB4662098.1"/>
    </source>
</evidence>
<feature type="domain" description="Hydantoinase B/oxoprolinase" evidence="2">
    <location>
        <begin position="18"/>
        <end position="549"/>
    </location>
</feature>
<accession>A0A840IDI5</accession>
<dbReference type="GO" id="GO:0017168">
    <property type="term" value="F:5-oxoprolinase (ATP-hydrolyzing) activity"/>
    <property type="evidence" value="ECO:0007669"/>
    <property type="project" value="TreeGrafter"/>
</dbReference>
<keyword evidence="4" id="KW-1185">Reference proteome</keyword>
<sequence>MTATTRETSAGPAAERFDPLLLAVLANRFDSVCREMTNTLLRAGRSTVLSVARDFSCSIVTADDRLLSAPEGLPVHVFGSHLATEAMRELHGDRIADGDAFLHNDPYMGNTHAADHTILVPVIVDGEHLFTAVAKAHQADCGNSLPTTYMPDARDVYEEGALIFPCVRVQRDREDVDDVIRMCRRRIRHPEQWYGDYLASLGAARIGERRLKEIVAKYGVETVRAFVEEWFDYSERRVADALARLPSGTIVGSGAHDPTPKLPDGIPLRVEVRIDAEAGRAEVDLRDNVDCVPAGLNLSTACSINNALTGLLNSLGTEIPCNAGSFRRLSVLLRENCVVGTPRFPTSTSSATTNVADRLVNATQAAIAESGDGLGLAEGGMSMGPGISVVSGRDRRHGEENVYVNELVLQSNGGPASPRADGWLNFGTPVIAGMMYRDSVEIDEQKYPLLVRSLRVLPDTGGAGEHRGGPAQEVVYGPLEDPMTVIYTVDGKVNPPRGVRGGGDGSPASAERIGADGVRSELPAVSVEVIEPGDWIVGTTCGGGGYGDPFARDPERVARDVREGWVSERAAREQYGVVLERAGRELTVDLEATRALRGARGEGS</sequence>
<dbReference type="GO" id="GO:0005829">
    <property type="term" value="C:cytosol"/>
    <property type="evidence" value="ECO:0007669"/>
    <property type="project" value="TreeGrafter"/>
</dbReference>
<dbReference type="RefSeq" id="WP_183340818.1">
    <property type="nucleotide sequence ID" value="NZ_JACHNU010000001.1"/>
</dbReference>
<evidence type="ECO:0000256" key="1">
    <source>
        <dbReference type="SAM" id="MobiDB-lite"/>
    </source>
</evidence>
<dbReference type="EMBL" id="JACHNU010000001">
    <property type="protein sequence ID" value="MBB4662098.1"/>
    <property type="molecule type" value="Genomic_DNA"/>
</dbReference>
<dbReference type="Proteomes" id="UP000585272">
    <property type="component" value="Unassembled WGS sequence"/>
</dbReference>
<proteinExistence type="predicted"/>
<organism evidence="3 4">
    <name type="scientific">Conexibacter arvalis</name>
    <dbReference type="NCBI Taxonomy" id="912552"/>
    <lineage>
        <taxon>Bacteria</taxon>
        <taxon>Bacillati</taxon>
        <taxon>Actinomycetota</taxon>
        <taxon>Thermoleophilia</taxon>
        <taxon>Solirubrobacterales</taxon>
        <taxon>Conexibacteraceae</taxon>
        <taxon>Conexibacter</taxon>
    </lineage>
</organism>